<name>A0ABR2RKL9_9ROSI</name>
<comment type="caution">
    <text evidence="1">The sequence shown here is derived from an EMBL/GenBank/DDBJ whole genome shotgun (WGS) entry which is preliminary data.</text>
</comment>
<gene>
    <name evidence="1" type="ORF">V6N11_041356</name>
</gene>
<evidence type="ECO:0000313" key="2">
    <source>
        <dbReference type="Proteomes" id="UP001396334"/>
    </source>
</evidence>
<keyword evidence="2" id="KW-1185">Reference proteome</keyword>
<dbReference type="PANTHER" id="PTHR47094">
    <property type="entry name" value="ELFLESS, ISOFORM B"/>
    <property type="match status" value="1"/>
</dbReference>
<evidence type="ECO:0008006" key="3">
    <source>
        <dbReference type="Google" id="ProtNLM"/>
    </source>
</evidence>
<proteinExistence type="predicted"/>
<sequence>MPEVDVSHISLLTGRPASLTTNNQNKRRRLLPRQTVINCDHYINLESTPQSIVRAVASAHYSKVVKEIIKPQPPPREPNFNCPICMGSLTEEMSTSTTDLGPYRAIYKRYMSQQLQPAARYVATVDEGTVHLHICSSIATEFETSLHPVDLGLAPSNPLSKFQLRLINGVSALIRSVTGTYLYRGRKALQLGQKQKRGT</sequence>
<dbReference type="InterPro" id="IPR049627">
    <property type="entry name" value="SLX8"/>
</dbReference>
<organism evidence="1 2">
    <name type="scientific">Hibiscus sabdariffa</name>
    <name type="common">roselle</name>
    <dbReference type="NCBI Taxonomy" id="183260"/>
    <lineage>
        <taxon>Eukaryota</taxon>
        <taxon>Viridiplantae</taxon>
        <taxon>Streptophyta</taxon>
        <taxon>Embryophyta</taxon>
        <taxon>Tracheophyta</taxon>
        <taxon>Spermatophyta</taxon>
        <taxon>Magnoliopsida</taxon>
        <taxon>eudicotyledons</taxon>
        <taxon>Gunneridae</taxon>
        <taxon>Pentapetalae</taxon>
        <taxon>rosids</taxon>
        <taxon>malvids</taxon>
        <taxon>Malvales</taxon>
        <taxon>Malvaceae</taxon>
        <taxon>Malvoideae</taxon>
        <taxon>Hibiscus</taxon>
    </lineage>
</organism>
<dbReference type="PANTHER" id="PTHR47094:SF1">
    <property type="entry name" value="RING-TYPE E3 UBIQUITIN TRANSFERASE"/>
    <property type="match status" value="1"/>
</dbReference>
<accession>A0ABR2RKL9</accession>
<dbReference type="EMBL" id="JBBPBN010000022">
    <property type="protein sequence ID" value="KAK9013343.1"/>
    <property type="molecule type" value="Genomic_DNA"/>
</dbReference>
<protein>
    <recommendedName>
        <fullName evidence="3">RING-type E3 ubiquitin transferase</fullName>
    </recommendedName>
</protein>
<reference evidence="1 2" key="1">
    <citation type="journal article" date="2024" name="G3 (Bethesda)">
        <title>Genome assembly of Hibiscus sabdariffa L. provides insights into metabolisms of medicinal natural products.</title>
        <authorList>
            <person name="Kim T."/>
        </authorList>
    </citation>
    <scope>NUCLEOTIDE SEQUENCE [LARGE SCALE GENOMIC DNA]</scope>
    <source>
        <strain evidence="1">TK-2024</strain>
        <tissue evidence="1">Old leaves</tissue>
    </source>
</reference>
<evidence type="ECO:0000313" key="1">
    <source>
        <dbReference type="EMBL" id="KAK9013343.1"/>
    </source>
</evidence>
<dbReference type="Proteomes" id="UP001396334">
    <property type="component" value="Unassembled WGS sequence"/>
</dbReference>